<dbReference type="AlphaFoldDB" id="A0A7C1XEW0"/>
<protein>
    <submittedName>
        <fullName evidence="3">Deoxyuridine 5'-triphosphate nucleotidohydrolase</fullName>
    </submittedName>
</protein>
<dbReference type="GO" id="GO:0006229">
    <property type="term" value="P:dUTP biosynthetic process"/>
    <property type="evidence" value="ECO:0007669"/>
    <property type="project" value="InterPro"/>
</dbReference>
<name>A0A7C1XEW0_THERO</name>
<evidence type="ECO:0000313" key="3">
    <source>
        <dbReference type="EMBL" id="HEF64151.1"/>
    </source>
</evidence>
<evidence type="ECO:0000256" key="2">
    <source>
        <dbReference type="ARBA" id="ARBA00023080"/>
    </source>
</evidence>
<gene>
    <name evidence="3" type="ORF">ENP47_00840</name>
</gene>
<proteinExistence type="predicted"/>
<dbReference type="CDD" id="cd07557">
    <property type="entry name" value="trimeric_dUTPase"/>
    <property type="match status" value="1"/>
</dbReference>
<accession>A0A7C1XEW0</accession>
<sequence length="174" mass="19306">MPERDGVLSREQLAALLASDPPLVRDLPALEEQLQPHGIDLTVAAVARFTGIGQIGAHDAERRLPMFEPLEPDAEGWWELPPGPYLLRFSETVSLPRDCMAYARPRSSLLRCGVALHTAVWDAGYSGQGVALLVVYNPAGFRLQRRARVAQLVFHRLEQPVTEGYRGIYHGERG</sequence>
<dbReference type="EMBL" id="DSJL01000001">
    <property type="protein sequence ID" value="HEF64151.1"/>
    <property type="molecule type" value="Genomic_DNA"/>
</dbReference>
<dbReference type="PANTHER" id="PTHR42680">
    <property type="entry name" value="DCTP DEAMINASE"/>
    <property type="match status" value="1"/>
</dbReference>
<dbReference type="GO" id="GO:0008829">
    <property type="term" value="F:dCTP deaminase activity"/>
    <property type="evidence" value="ECO:0007669"/>
    <property type="project" value="InterPro"/>
</dbReference>
<comment type="caution">
    <text evidence="3">The sequence shown here is derived from an EMBL/GenBank/DDBJ whole genome shotgun (WGS) entry which is preliminary data.</text>
</comment>
<dbReference type="InterPro" id="IPR011962">
    <property type="entry name" value="dCTP_deaminase"/>
</dbReference>
<dbReference type="Gene3D" id="2.70.40.10">
    <property type="match status" value="1"/>
</dbReference>
<dbReference type="SUPFAM" id="SSF51283">
    <property type="entry name" value="dUTPase-like"/>
    <property type="match status" value="1"/>
</dbReference>
<keyword evidence="2" id="KW-0546">Nucleotide metabolism</keyword>
<organism evidence="3">
    <name type="scientific">Thermomicrobium roseum</name>
    <dbReference type="NCBI Taxonomy" id="500"/>
    <lineage>
        <taxon>Bacteria</taxon>
        <taxon>Pseudomonadati</taxon>
        <taxon>Thermomicrobiota</taxon>
        <taxon>Thermomicrobia</taxon>
        <taxon>Thermomicrobiales</taxon>
        <taxon>Thermomicrobiaceae</taxon>
        <taxon>Thermomicrobium</taxon>
    </lineage>
</organism>
<keyword evidence="1 3" id="KW-0378">Hydrolase</keyword>
<evidence type="ECO:0000256" key="1">
    <source>
        <dbReference type="ARBA" id="ARBA00022801"/>
    </source>
</evidence>
<dbReference type="InterPro" id="IPR036157">
    <property type="entry name" value="dUTPase-like_sf"/>
</dbReference>
<dbReference type="PANTHER" id="PTHR42680:SF1">
    <property type="entry name" value="DEOXYURIDINE 5'-TRIPHOSPHATE NUCLEOTIDOHYDROLASE"/>
    <property type="match status" value="1"/>
</dbReference>
<dbReference type="InterPro" id="IPR033704">
    <property type="entry name" value="dUTPase_trimeric"/>
</dbReference>
<reference evidence="3" key="1">
    <citation type="journal article" date="2020" name="mSystems">
        <title>Genome- and Community-Level Interaction Insights into Carbon Utilization and Element Cycling Functions of Hydrothermarchaeota in Hydrothermal Sediment.</title>
        <authorList>
            <person name="Zhou Z."/>
            <person name="Liu Y."/>
            <person name="Xu W."/>
            <person name="Pan J."/>
            <person name="Luo Z.H."/>
            <person name="Li M."/>
        </authorList>
    </citation>
    <scope>NUCLEOTIDE SEQUENCE [LARGE SCALE GENOMIC DNA]</scope>
    <source>
        <strain evidence="3">SpSt-222</strain>
    </source>
</reference>
<dbReference type="NCBIfam" id="NF002598">
    <property type="entry name" value="PRK02253.1"/>
    <property type="match status" value="1"/>
</dbReference>
<dbReference type="Pfam" id="PF22769">
    <property type="entry name" value="DCD"/>
    <property type="match status" value="1"/>
</dbReference>